<comment type="similarity">
    <text evidence="2 7">Belongs to the precorrin methyltransferase family.</text>
</comment>
<dbReference type="InterPro" id="IPR003043">
    <property type="entry name" value="Uropor_MeTrfase_CS"/>
</dbReference>
<keyword evidence="4 9" id="KW-0489">Methyltransferase</keyword>
<dbReference type="PIRSF" id="PIRSF036427">
    <property type="entry name" value="Precrrn-2_mtase"/>
    <property type="match status" value="1"/>
</dbReference>
<comment type="subunit">
    <text evidence="7">Homodimer.</text>
</comment>
<evidence type="ECO:0000313" key="9">
    <source>
        <dbReference type="EMBL" id="EGF56220.1"/>
    </source>
</evidence>
<dbReference type="Proteomes" id="UP000003416">
    <property type="component" value="Unassembled WGS sequence"/>
</dbReference>
<dbReference type="InterPro" id="IPR035996">
    <property type="entry name" value="4pyrrol_Methylase_sf"/>
</dbReference>
<dbReference type="PROSITE" id="PS00839">
    <property type="entry name" value="SUMT_1"/>
    <property type="match status" value="1"/>
</dbReference>
<evidence type="ECO:0000313" key="10">
    <source>
        <dbReference type="Proteomes" id="UP000003416"/>
    </source>
</evidence>
<keyword evidence="10" id="KW-1185">Reference proteome</keyword>
<dbReference type="HOGENOM" id="CLU_076014_0_0_10"/>
<proteinExistence type="inferred from homology"/>
<dbReference type="InterPro" id="IPR014776">
    <property type="entry name" value="4pyrrole_Mease_sub2"/>
</dbReference>
<comment type="pathway">
    <text evidence="1">Cofactor biosynthesis; adenosylcobalamin biosynthesis.</text>
</comment>
<dbReference type="eggNOG" id="COG2243">
    <property type="taxonomic scope" value="Bacteria"/>
</dbReference>
<dbReference type="PANTHER" id="PTHR43467:SF2">
    <property type="entry name" value="COBALT-PRECORRIN-2 C(20)-METHYLTRANSFERASE"/>
    <property type="match status" value="1"/>
</dbReference>
<evidence type="ECO:0000256" key="6">
    <source>
        <dbReference type="ARBA" id="ARBA00022691"/>
    </source>
</evidence>
<evidence type="ECO:0000256" key="7">
    <source>
        <dbReference type="PIRNR" id="PIRNR036427"/>
    </source>
</evidence>
<evidence type="ECO:0000259" key="8">
    <source>
        <dbReference type="Pfam" id="PF00590"/>
    </source>
</evidence>
<evidence type="ECO:0000256" key="1">
    <source>
        <dbReference type="ARBA" id="ARBA00004953"/>
    </source>
</evidence>
<dbReference type="InterPro" id="IPR014777">
    <property type="entry name" value="4pyrrole_Mease_sub1"/>
</dbReference>
<dbReference type="CDD" id="cd11645">
    <property type="entry name" value="Precorrin_2_C20_MT"/>
    <property type="match status" value="1"/>
</dbReference>
<dbReference type="InterPro" id="IPR000878">
    <property type="entry name" value="4pyrrol_Mease"/>
</dbReference>
<dbReference type="GO" id="GO:0009236">
    <property type="term" value="P:cobalamin biosynthetic process"/>
    <property type="evidence" value="ECO:0007669"/>
    <property type="project" value="UniProtKB-UniRule"/>
</dbReference>
<evidence type="ECO:0000256" key="5">
    <source>
        <dbReference type="ARBA" id="ARBA00022679"/>
    </source>
</evidence>
<comment type="caution">
    <text evidence="9">The sequence shown here is derived from an EMBL/GenBank/DDBJ whole genome shotgun (WGS) entry which is preliminary data.</text>
</comment>
<keyword evidence="6" id="KW-0949">S-adenosyl-L-methionine</keyword>
<protein>
    <recommendedName>
        <fullName evidence="7">Cobalt-precorrin-2 C(20)-methyltransferase</fullName>
        <ecNumber evidence="7">2.1.1.151</ecNumber>
    </recommendedName>
</protein>
<evidence type="ECO:0000256" key="2">
    <source>
        <dbReference type="ARBA" id="ARBA00005879"/>
    </source>
</evidence>
<dbReference type="STRING" id="763034.HMPREF9446_02346"/>
<dbReference type="AlphaFoldDB" id="F3PUC3"/>
<dbReference type="GO" id="GO:0032259">
    <property type="term" value="P:methylation"/>
    <property type="evidence" value="ECO:0007669"/>
    <property type="project" value="UniProtKB-KW"/>
</dbReference>
<dbReference type="SUPFAM" id="SSF53790">
    <property type="entry name" value="Tetrapyrrole methylase"/>
    <property type="match status" value="1"/>
</dbReference>
<keyword evidence="3" id="KW-0169">Cobalamin biosynthesis</keyword>
<gene>
    <name evidence="9" type="ORF">HMPREF9446_02346</name>
</gene>
<keyword evidence="5 9" id="KW-0808">Transferase</keyword>
<evidence type="ECO:0000256" key="3">
    <source>
        <dbReference type="ARBA" id="ARBA00022573"/>
    </source>
</evidence>
<sequence>MKVITHNSIFRMNPILFVSLGPGEPELITVKGLKALQAADCIFCPETQTRDGRTLSRAAGIMQQLDIPNSSIRRFTLPMSKLREEALNVYDRVYAEIVLLYKENKNICIVAEGDAGFYSSVHYIFEKLQAGHIPVMHIAGIPAFIAAGALGGLHIASREERLTVIPGITTTEEIEKLVEEKSTVVIMKLSQCTDEVHRCIRLHPEYRYHYFENVGTPEEKYLNDNHRIETLRFPYFSLLIIRKDSF</sequence>
<dbReference type="GO" id="GO:0030788">
    <property type="term" value="F:precorrin-2 C20-methyltransferase activity"/>
    <property type="evidence" value="ECO:0007669"/>
    <property type="project" value="InterPro"/>
</dbReference>
<dbReference type="EC" id="2.1.1.151" evidence="7"/>
<name>F3PUC3_9BACE</name>
<dbReference type="EMBL" id="AFBN01000043">
    <property type="protein sequence ID" value="EGF56220.1"/>
    <property type="molecule type" value="Genomic_DNA"/>
</dbReference>
<evidence type="ECO:0000256" key="4">
    <source>
        <dbReference type="ARBA" id="ARBA00022603"/>
    </source>
</evidence>
<feature type="domain" description="Tetrapyrrole methylase" evidence="8">
    <location>
        <begin position="15"/>
        <end position="222"/>
    </location>
</feature>
<accession>F3PUC3</accession>
<dbReference type="Gene3D" id="3.30.950.10">
    <property type="entry name" value="Methyltransferase, Cobalt-precorrin-4 Transmethylase, Domain 2"/>
    <property type="match status" value="1"/>
</dbReference>
<comment type="catalytic activity">
    <reaction evidence="7">
        <text>Co-precorrin-2 + S-adenosyl-L-methionine = Co-precorrin-3 + S-adenosyl-L-homocysteine + H(+)</text>
        <dbReference type="Rhea" id="RHEA:17997"/>
        <dbReference type="ChEBI" id="CHEBI:15378"/>
        <dbReference type="ChEBI" id="CHEBI:57856"/>
        <dbReference type="ChEBI" id="CHEBI:59789"/>
        <dbReference type="ChEBI" id="CHEBI:60053"/>
        <dbReference type="ChEBI" id="CHEBI:60060"/>
        <dbReference type="EC" id="2.1.1.151"/>
    </reaction>
</comment>
<dbReference type="PANTHER" id="PTHR43467">
    <property type="entry name" value="COBALT-PRECORRIN-2 C(20)-METHYLTRANSFERASE"/>
    <property type="match status" value="1"/>
</dbReference>
<dbReference type="GO" id="GO:0043781">
    <property type="term" value="F:cobalt-factor II C20-methyltransferase activity"/>
    <property type="evidence" value="ECO:0007669"/>
    <property type="project" value="UniProtKB-EC"/>
</dbReference>
<dbReference type="InterPro" id="IPR012382">
    <property type="entry name" value="CobI/CbiL"/>
</dbReference>
<reference evidence="9 10" key="1">
    <citation type="submission" date="2011-02" db="EMBL/GenBank/DDBJ databases">
        <authorList>
            <person name="Weinstock G."/>
            <person name="Sodergren E."/>
            <person name="Clifton S."/>
            <person name="Fulton L."/>
            <person name="Fulton B."/>
            <person name="Courtney L."/>
            <person name="Fronick C."/>
            <person name="Harrison M."/>
            <person name="Strong C."/>
            <person name="Farmer C."/>
            <person name="Delahaunty K."/>
            <person name="Markovic C."/>
            <person name="Hall O."/>
            <person name="Minx P."/>
            <person name="Tomlinson C."/>
            <person name="Mitreva M."/>
            <person name="Hou S."/>
            <person name="Chen J."/>
            <person name="Wollam A."/>
            <person name="Pepin K.H."/>
            <person name="Johnson M."/>
            <person name="Bhonagiri V."/>
            <person name="Zhang X."/>
            <person name="Suruliraj S."/>
            <person name="Warren W."/>
            <person name="Chinwalla A."/>
            <person name="Mardis E.R."/>
            <person name="Wilson R.K."/>
        </authorList>
    </citation>
    <scope>NUCLEOTIDE SEQUENCE [LARGE SCALE GENOMIC DNA]</scope>
    <source>
        <strain evidence="9 10">YIT 12057</strain>
    </source>
</reference>
<comment type="function">
    <text evidence="7">Methylates cobalt-precorrin-2 at the C-20 position to produce cobalt-precorrin-3A in the anaerobic cobalamin biosynthesis pathway.</text>
</comment>
<organism evidence="9 10">
    <name type="scientific">Bacteroides fluxus YIT 12057</name>
    <dbReference type="NCBI Taxonomy" id="763034"/>
    <lineage>
        <taxon>Bacteria</taxon>
        <taxon>Pseudomonadati</taxon>
        <taxon>Bacteroidota</taxon>
        <taxon>Bacteroidia</taxon>
        <taxon>Bacteroidales</taxon>
        <taxon>Bacteroidaceae</taxon>
        <taxon>Bacteroides</taxon>
    </lineage>
</organism>
<dbReference type="Pfam" id="PF00590">
    <property type="entry name" value="TP_methylase"/>
    <property type="match status" value="1"/>
</dbReference>
<dbReference type="Gene3D" id="3.40.1010.10">
    <property type="entry name" value="Cobalt-precorrin-4 Transmethylase, Domain 1"/>
    <property type="match status" value="1"/>
</dbReference>